<dbReference type="HOGENOM" id="CLU_2899619_0_0_5"/>
<proteinExistence type="predicted"/>
<sequence>MNIALPGMKTYIVAATLILVVGVEQGLGIDVPGVELGENWMMAVMNALGLGTVRAAIGKLGA</sequence>
<evidence type="ECO:0000313" key="1">
    <source>
        <dbReference type="EMBL" id="EPX82113.1"/>
    </source>
</evidence>
<dbReference type="OrthoDB" id="7875284at2"/>
<accession>S9QR77</accession>
<dbReference type="eggNOG" id="ENOG502ZQJ6">
    <property type="taxonomic scope" value="Bacteria"/>
</dbReference>
<protein>
    <submittedName>
        <fullName evidence="1">Uncharacterized protein</fullName>
    </submittedName>
</protein>
<dbReference type="AlphaFoldDB" id="S9QR77"/>
<comment type="caution">
    <text evidence="1">The sequence shown here is derived from an EMBL/GenBank/DDBJ whole genome shotgun (WGS) entry which is preliminary data.</text>
</comment>
<evidence type="ECO:0000313" key="2">
    <source>
        <dbReference type="Proteomes" id="UP000015347"/>
    </source>
</evidence>
<gene>
    <name evidence="1" type="ORF">Salmuc_02481</name>
</gene>
<reference evidence="2" key="1">
    <citation type="journal article" date="2014" name="Stand. Genomic Sci.">
        <title>Genome sequence of the exopolysaccharide-producing Salipiger mucosus type strain (DSM 16094(T)), a moderately halophilic member of the Roseobacter clade.</title>
        <authorList>
            <person name="Riedel T."/>
            <person name="Spring S."/>
            <person name="Fiebig A."/>
            <person name="Petersen J."/>
            <person name="Kyrpides N.C."/>
            <person name="Goker M."/>
            <person name="Klenk H.P."/>
        </authorList>
    </citation>
    <scope>NUCLEOTIDE SEQUENCE [LARGE SCALE GENOMIC DNA]</scope>
    <source>
        <strain evidence="2">DSM 16094</strain>
    </source>
</reference>
<name>S9QR77_9RHOB</name>
<dbReference type="Proteomes" id="UP000015347">
    <property type="component" value="Unassembled WGS sequence"/>
</dbReference>
<dbReference type="STRING" id="1123237.Salmuc_02481"/>
<organism evidence="1 2">
    <name type="scientific">Salipiger mucosus DSM 16094</name>
    <dbReference type="NCBI Taxonomy" id="1123237"/>
    <lineage>
        <taxon>Bacteria</taxon>
        <taxon>Pseudomonadati</taxon>
        <taxon>Pseudomonadota</taxon>
        <taxon>Alphaproteobacteria</taxon>
        <taxon>Rhodobacterales</taxon>
        <taxon>Roseobacteraceae</taxon>
        <taxon>Salipiger</taxon>
    </lineage>
</organism>
<dbReference type="EMBL" id="APVH01000027">
    <property type="protein sequence ID" value="EPX82113.1"/>
    <property type="molecule type" value="Genomic_DNA"/>
</dbReference>
<dbReference type="RefSeq" id="WP_020038619.1">
    <property type="nucleotide sequence ID" value="NZ_KE557276.1"/>
</dbReference>
<keyword evidence="2" id="KW-1185">Reference proteome</keyword>